<comment type="caution">
    <text evidence="2">The sequence shown here is derived from an EMBL/GenBank/DDBJ whole genome shotgun (WGS) entry which is preliminary data.</text>
</comment>
<keyword evidence="3" id="KW-1185">Reference proteome</keyword>
<evidence type="ECO:0000259" key="1">
    <source>
        <dbReference type="PROSITE" id="PS51841"/>
    </source>
</evidence>
<dbReference type="InterPro" id="IPR001322">
    <property type="entry name" value="Lamin_tail_dom"/>
</dbReference>
<dbReference type="PROSITE" id="PS51841">
    <property type="entry name" value="LTD"/>
    <property type="match status" value="1"/>
</dbReference>
<protein>
    <submittedName>
        <fullName evidence="2">Lamin tail domain-containing protein</fullName>
    </submittedName>
</protein>
<dbReference type="EMBL" id="BAAARW010000039">
    <property type="protein sequence ID" value="GAA2454216.1"/>
    <property type="molecule type" value="Genomic_DNA"/>
</dbReference>
<dbReference type="InterPro" id="IPR036415">
    <property type="entry name" value="Lamin_tail_dom_sf"/>
</dbReference>
<sequence>MGAAAVIAAGGIGLTATPAKAASKLRILRVHYNSPGRDDGSAYSLNAEWILLHNTARTSQQLKGYRIRDRSGHTYTFGSFRLGGRRSVFVHTGRSWNHWSGVLPGLDGAALATNLPGLGRSAHRFWGRTWYVWNNNGDTAYLYYPGGRLADWCSWGNRGSYKNC</sequence>
<evidence type="ECO:0000313" key="3">
    <source>
        <dbReference type="Proteomes" id="UP001501231"/>
    </source>
</evidence>
<gene>
    <name evidence="2" type="ORF">GCM10010191_86340</name>
</gene>
<proteinExistence type="predicted"/>
<dbReference type="Pfam" id="PF00932">
    <property type="entry name" value="LTD"/>
    <property type="match status" value="1"/>
</dbReference>
<organism evidence="2 3">
    <name type="scientific">Actinomadura vinacea</name>
    <dbReference type="NCBI Taxonomy" id="115336"/>
    <lineage>
        <taxon>Bacteria</taxon>
        <taxon>Bacillati</taxon>
        <taxon>Actinomycetota</taxon>
        <taxon>Actinomycetes</taxon>
        <taxon>Streptosporangiales</taxon>
        <taxon>Thermomonosporaceae</taxon>
        <taxon>Actinomadura</taxon>
    </lineage>
</organism>
<accession>A0ABN3KDX6</accession>
<dbReference type="Gene3D" id="2.60.40.1260">
    <property type="entry name" value="Lamin Tail domain"/>
    <property type="match status" value="1"/>
</dbReference>
<feature type="domain" description="LTD" evidence="1">
    <location>
        <begin position="15"/>
        <end position="157"/>
    </location>
</feature>
<dbReference type="SUPFAM" id="SSF74853">
    <property type="entry name" value="Lamin A/C globular tail domain"/>
    <property type="match status" value="1"/>
</dbReference>
<name>A0ABN3KDX6_9ACTN</name>
<reference evidence="2 3" key="1">
    <citation type="journal article" date="2019" name="Int. J. Syst. Evol. Microbiol.">
        <title>The Global Catalogue of Microorganisms (GCM) 10K type strain sequencing project: providing services to taxonomists for standard genome sequencing and annotation.</title>
        <authorList>
            <consortium name="The Broad Institute Genomics Platform"/>
            <consortium name="The Broad Institute Genome Sequencing Center for Infectious Disease"/>
            <person name="Wu L."/>
            <person name="Ma J."/>
        </authorList>
    </citation>
    <scope>NUCLEOTIDE SEQUENCE [LARGE SCALE GENOMIC DNA]</scope>
    <source>
        <strain evidence="2 3">JCM 3325</strain>
    </source>
</reference>
<dbReference type="Proteomes" id="UP001501231">
    <property type="component" value="Unassembled WGS sequence"/>
</dbReference>
<evidence type="ECO:0000313" key="2">
    <source>
        <dbReference type="EMBL" id="GAA2454216.1"/>
    </source>
</evidence>